<dbReference type="AlphaFoldDB" id="A0AA97AQC3"/>
<feature type="compositionally biased region" description="Pro residues" evidence="1">
    <location>
        <begin position="130"/>
        <end position="140"/>
    </location>
</feature>
<reference evidence="3" key="1">
    <citation type="submission" date="2020-05" db="EMBL/GenBank/DDBJ databases">
        <authorList>
            <person name="Zhu T."/>
            <person name="Keshari N."/>
            <person name="Lu X."/>
        </authorList>
    </citation>
    <scope>NUCLEOTIDE SEQUENCE</scope>
    <source>
        <strain evidence="3">NK1-12</strain>
    </source>
</reference>
<dbReference type="Gene3D" id="1.25.40.10">
    <property type="entry name" value="Tetratricopeptide repeat domain"/>
    <property type="match status" value="1"/>
</dbReference>
<protein>
    <recommendedName>
        <fullName evidence="4">Tetratricopeptide repeat protein</fullName>
    </recommendedName>
</protein>
<keyword evidence="2" id="KW-0472">Membrane</keyword>
<accession>A0AA97AQC3</accession>
<feature type="transmembrane region" description="Helical" evidence="2">
    <location>
        <begin position="154"/>
        <end position="172"/>
    </location>
</feature>
<organism evidence="3">
    <name type="scientific">Leptolyngbya sp. NK1-12</name>
    <dbReference type="NCBI Taxonomy" id="2547451"/>
    <lineage>
        <taxon>Bacteria</taxon>
        <taxon>Bacillati</taxon>
        <taxon>Cyanobacteriota</taxon>
        <taxon>Cyanophyceae</taxon>
        <taxon>Leptolyngbyales</taxon>
        <taxon>Leptolyngbyaceae</taxon>
        <taxon>Leptolyngbya group</taxon>
        <taxon>Leptolyngbya</taxon>
    </lineage>
</organism>
<keyword evidence="2" id="KW-1133">Transmembrane helix</keyword>
<feature type="region of interest" description="Disordered" evidence="1">
    <location>
        <begin position="114"/>
        <end position="145"/>
    </location>
</feature>
<dbReference type="PANTHER" id="PTHR36761:SF2">
    <property type="entry name" value="ORF03 PROTEIN"/>
    <property type="match status" value="1"/>
</dbReference>
<evidence type="ECO:0000313" key="3">
    <source>
        <dbReference type="EMBL" id="WNZ23268.1"/>
    </source>
</evidence>
<keyword evidence="2" id="KW-0812">Transmembrane</keyword>
<evidence type="ECO:0008006" key="4">
    <source>
        <dbReference type="Google" id="ProtNLM"/>
    </source>
</evidence>
<sequence>MSTESLELAKTQYQAGKQAFERGNYRQSVELLEKAIGLANPNSQLGGEMQTWLVTAYQAAGRGSEAIALCEQLGKHPDLKTRQQGNRLLYILKAPQLKTRPEWLTQIPDLTSLNDAQGNPLSRKYQSAAPRPPKPKPQPEPIDWSQVNTKDNRFVWVALAAIALMAGLLVWLSQ</sequence>
<evidence type="ECO:0000256" key="1">
    <source>
        <dbReference type="SAM" id="MobiDB-lite"/>
    </source>
</evidence>
<name>A0AA97AQC3_9CYAN</name>
<evidence type="ECO:0000256" key="2">
    <source>
        <dbReference type="SAM" id="Phobius"/>
    </source>
</evidence>
<dbReference type="InterPro" id="IPR011990">
    <property type="entry name" value="TPR-like_helical_dom_sf"/>
</dbReference>
<gene>
    <name evidence="3" type="ORF">HJG54_10675</name>
</gene>
<dbReference type="SUPFAM" id="SSF48452">
    <property type="entry name" value="TPR-like"/>
    <property type="match status" value="1"/>
</dbReference>
<dbReference type="PANTHER" id="PTHR36761">
    <property type="entry name" value="ORF03 PROTEIN"/>
    <property type="match status" value="1"/>
</dbReference>
<dbReference type="RefSeq" id="WP_316434876.1">
    <property type="nucleotide sequence ID" value="NZ_CP053586.1"/>
</dbReference>
<dbReference type="EMBL" id="CP053586">
    <property type="protein sequence ID" value="WNZ23268.1"/>
    <property type="molecule type" value="Genomic_DNA"/>
</dbReference>
<proteinExistence type="predicted"/>